<accession>A0A2N5DWV8</accession>
<evidence type="ECO:0000256" key="4">
    <source>
        <dbReference type="PROSITE-ProRule" id="PRU00409"/>
    </source>
</evidence>
<dbReference type="GO" id="GO:0046872">
    <property type="term" value="F:metal ion binding"/>
    <property type="evidence" value="ECO:0007669"/>
    <property type="project" value="InterPro"/>
</dbReference>
<dbReference type="GO" id="GO:0005524">
    <property type="term" value="F:ATP binding"/>
    <property type="evidence" value="ECO:0007669"/>
    <property type="project" value="UniProtKB-UniRule"/>
</dbReference>
<dbReference type="Gene3D" id="3.40.50.20">
    <property type="match status" value="1"/>
</dbReference>
<dbReference type="InterPro" id="IPR011761">
    <property type="entry name" value="ATP-grasp"/>
</dbReference>
<dbReference type="PANTHER" id="PTHR43585:SF2">
    <property type="entry name" value="ATP-GRASP ENZYME FSQD"/>
    <property type="match status" value="1"/>
</dbReference>
<dbReference type="GO" id="GO:0016874">
    <property type="term" value="F:ligase activity"/>
    <property type="evidence" value="ECO:0007669"/>
    <property type="project" value="UniProtKB-KW"/>
</dbReference>
<dbReference type="Proteomes" id="UP000234503">
    <property type="component" value="Unassembled WGS sequence"/>
</dbReference>
<evidence type="ECO:0000259" key="5">
    <source>
        <dbReference type="PROSITE" id="PS50975"/>
    </source>
</evidence>
<proteinExistence type="predicted"/>
<evidence type="ECO:0000256" key="3">
    <source>
        <dbReference type="ARBA" id="ARBA00022840"/>
    </source>
</evidence>
<keyword evidence="7" id="KW-1185">Reference proteome</keyword>
<keyword evidence="3 4" id="KW-0067">ATP-binding</keyword>
<dbReference type="SUPFAM" id="SSF56059">
    <property type="entry name" value="Glutathione synthetase ATP-binding domain-like"/>
    <property type="match status" value="1"/>
</dbReference>
<dbReference type="Gene3D" id="3.30.470.20">
    <property type="entry name" value="ATP-grasp fold, B domain"/>
    <property type="match status" value="1"/>
</dbReference>
<gene>
    <name evidence="6" type="ORF">CYR32_16650</name>
</gene>
<dbReference type="RefSeq" id="WP_101826270.1">
    <property type="nucleotide sequence ID" value="NZ_PJZH01000022.1"/>
</dbReference>
<dbReference type="InterPro" id="IPR052032">
    <property type="entry name" value="ATP-dep_AA_Ligase"/>
</dbReference>
<evidence type="ECO:0000313" key="6">
    <source>
        <dbReference type="EMBL" id="PLR31731.1"/>
    </source>
</evidence>
<dbReference type="OrthoDB" id="6964321at2"/>
<dbReference type="InterPro" id="IPR013815">
    <property type="entry name" value="ATP_grasp_subdomain_1"/>
</dbReference>
<dbReference type="PANTHER" id="PTHR43585">
    <property type="entry name" value="FUMIPYRROLE BIOSYNTHESIS PROTEIN C"/>
    <property type="match status" value="1"/>
</dbReference>
<dbReference type="EMBL" id="PJZH01000022">
    <property type="protein sequence ID" value="PLR31731.1"/>
    <property type="molecule type" value="Genomic_DNA"/>
</dbReference>
<sequence length="414" mass="45275">MTTPCFIVTGYNNVRIYDVEKIRLEAIKHFDARVVLVTERKNPGDEQMADEVIEVSFHPPEGQAGLSTILQRLAQAGLSPIGILPFSDRGVPMGARLATCFNLPGATVHQALAGLDKRIFRMLDSRAASHPAGYRVVSSLRVNDAGSLVQEVDRLGGKAFIKPAQEGNSRGCRVITHRDECAAVWAELSPYHAGGIIVESLIEGASEFSWDYVAGRQWITEKRTTDGAYRAEYQQIVPASLPAADQAMLQAAGDHMRHLVSVENGAWHNEIFLLPGETAAVETNMRPAGMHIWDLARLSYEDFNPWLLWLRWATEGKADPAPLKQRAFSGIRMLRARRAGQLTHLPDVHALAGEQGLSLHHAHFSVAPGDTLSDTLQCNADFIGFIMLSHPDYALLAHGLDALADAIEAAVGID</sequence>
<reference evidence="6 7" key="1">
    <citation type="submission" date="2017-12" db="EMBL/GenBank/DDBJ databases">
        <title>Characterization of six clinical isolates of Enterochimera gen. nov., a novel genus of the Yersiniaciae family and the three species Enterochimera arupensis sp. nov., Enterochimera coloradensis sp. nov, and Enterochimera californica sp. nov.</title>
        <authorList>
            <person name="Rossi A."/>
            <person name="Fisher M."/>
        </authorList>
    </citation>
    <scope>NUCLEOTIDE SEQUENCE [LARGE SCALE GENOMIC DNA]</scope>
    <source>
        <strain evidence="7">2016-Iso4</strain>
    </source>
</reference>
<dbReference type="PROSITE" id="PS50975">
    <property type="entry name" value="ATP_GRASP"/>
    <property type="match status" value="1"/>
</dbReference>
<feature type="domain" description="ATP-grasp" evidence="5">
    <location>
        <begin position="126"/>
        <end position="314"/>
    </location>
</feature>
<dbReference type="Gene3D" id="3.30.1490.20">
    <property type="entry name" value="ATP-grasp fold, A domain"/>
    <property type="match status" value="1"/>
</dbReference>
<keyword evidence="2 4" id="KW-0547">Nucleotide-binding</keyword>
<protein>
    <submittedName>
        <fullName evidence="6">Biotin carboxylase</fullName>
    </submittedName>
</protein>
<keyword evidence="1" id="KW-0436">Ligase</keyword>
<name>A0A2N5DWV8_9GAMM</name>
<comment type="caution">
    <text evidence="6">The sequence shown here is derived from an EMBL/GenBank/DDBJ whole genome shotgun (WGS) entry which is preliminary data.</text>
</comment>
<evidence type="ECO:0000256" key="2">
    <source>
        <dbReference type="ARBA" id="ARBA00022741"/>
    </source>
</evidence>
<dbReference type="AlphaFoldDB" id="A0A2N5DWV8"/>
<evidence type="ECO:0000256" key="1">
    <source>
        <dbReference type="ARBA" id="ARBA00022598"/>
    </source>
</evidence>
<evidence type="ECO:0000313" key="7">
    <source>
        <dbReference type="Proteomes" id="UP000234503"/>
    </source>
</evidence>
<organism evidence="6 7">
    <name type="scientific">Chimaeribacter coloradensis</name>
    <dbReference type="NCBI Taxonomy" id="2060068"/>
    <lineage>
        <taxon>Bacteria</taxon>
        <taxon>Pseudomonadati</taxon>
        <taxon>Pseudomonadota</taxon>
        <taxon>Gammaproteobacteria</taxon>
        <taxon>Enterobacterales</taxon>
        <taxon>Yersiniaceae</taxon>
        <taxon>Chimaeribacter</taxon>
    </lineage>
</organism>